<dbReference type="GO" id="GO:0016020">
    <property type="term" value="C:membrane"/>
    <property type="evidence" value="ECO:0007669"/>
    <property type="project" value="UniProtKB-SubCell"/>
</dbReference>
<feature type="compositionally biased region" description="Low complexity" evidence="12">
    <location>
        <begin position="339"/>
        <end position="349"/>
    </location>
</feature>
<dbReference type="Pfam" id="PF13733">
    <property type="entry name" value="Glyco_transf_7N"/>
    <property type="match status" value="1"/>
</dbReference>
<dbReference type="InterPro" id="IPR003859">
    <property type="entry name" value="Galactosyl_T"/>
</dbReference>
<comment type="subcellular location">
    <subcellularLocation>
        <location evidence="1">Membrane</location>
        <topology evidence="1">Single-pass type II membrane protein</topology>
    </subcellularLocation>
</comment>
<comment type="similarity">
    <text evidence="3 11">Belongs to the glycosyltransferase 7 family.</text>
</comment>
<dbReference type="Proteomes" id="UP001152320">
    <property type="component" value="Chromosome 5"/>
</dbReference>
<dbReference type="Pfam" id="PF02709">
    <property type="entry name" value="Glyco_transf_7C"/>
    <property type="match status" value="1"/>
</dbReference>
<dbReference type="GO" id="GO:0008489">
    <property type="term" value="F:UDP-galactose:glucosylceramide beta-1,4-galactosyltransferase activity"/>
    <property type="evidence" value="ECO:0007669"/>
    <property type="project" value="TreeGrafter"/>
</dbReference>
<feature type="domain" description="Galactosyltransferase C-terminal" evidence="13">
    <location>
        <begin position="166"/>
        <end position="244"/>
    </location>
</feature>
<dbReference type="InterPro" id="IPR027791">
    <property type="entry name" value="Galactosyl_T_C"/>
</dbReference>
<evidence type="ECO:0000256" key="6">
    <source>
        <dbReference type="ARBA" id="ARBA00022692"/>
    </source>
</evidence>
<proteinExistence type="inferred from homology"/>
<evidence type="ECO:0000313" key="16">
    <source>
        <dbReference type="Proteomes" id="UP001152320"/>
    </source>
</evidence>
<comment type="caution">
    <text evidence="15">The sequence shown here is derived from an EMBL/GenBank/DDBJ whole genome shotgun (WGS) entry which is preliminary data.</text>
</comment>
<evidence type="ECO:0000256" key="1">
    <source>
        <dbReference type="ARBA" id="ARBA00004606"/>
    </source>
</evidence>
<reference evidence="15" key="1">
    <citation type="submission" date="2021-10" db="EMBL/GenBank/DDBJ databases">
        <title>Tropical sea cucumber genome reveals ecological adaptation and Cuvierian tubules defense mechanism.</title>
        <authorList>
            <person name="Chen T."/>
        </authorList>
    </citation>
    <scope>NUCLEOTIDE SEQUENCE</scope>
    <source>
        <strain evidence="15">Nanhai2018</strain>
        <tissue evidence="15">Muscle</tissue>
    </source>
</reference>
<organism evidence="15 16">
    <name type="scientific">Holothuria leucospilota</name>
    <name type="common">Black long sea cucumber</name>
    <name type="synonym">Mertensiothuria leucospilota</name>
    <dbReference type="NCBI Taxonomy" id="206669"/>
    <lineage>
        <taxon>Eukaryota</taxon>
        <taxon>Metazoa</taxon>
        <taxon>Echinodermata</taxon>
        <taxon>Eleutherozoa</taxon>
        <taxon>Echinozoa</taxon>
        <taxon>Holothuroidea</taxon>
        <taxon>Aspidochirotacea</taxon>
        <taxon>Aspidochirotida</taxon>
        <taxon>Holothuriidae</taxon>
        <taxon>Holothuria</taxon>
    </lineage>
</organism>
<dbReference type="AlphaFoldDB" id="A0A9Q1HCY9"/>
<evidence type="ECO:0000256" key="11">
    <source>
        <dbReference type="RuleBase" id="RU368121"/>
    </source>
</evidence>
<comment type="pathway">
    <text evidence="2 11">Protein modification; protein glycosylation.</text>
</comment>
<evidence type="ECO:0000256" key="12">
    <source>
        <dbReference type="SAM" id="MobiDB-lite"/>
    </source>
</evidence>
<evidence type="ECO:0000256" key="8">
    <source>
        <dbReference type="ARBA" id="ARBA00022989"/>
    </source>
</evidence>
<dbReference type="EC" id="2.4.1.-" evidence="11"/>
<dbReference type="GO" id="GO:0005794">
    <property type="term" value="C:Golgi apparatus"/>
    <property type="evidence" value="ECO:0007669"/>
    <property type="project" value="TreeGrafter"/>
</dbReference>
<dbReference type="PANTHER" id="PTHR19300">
    <property type="entry name" value="BETA-1,4-GALACTOSYLTRANSFERASE"/>
    <property type="match status" value="1"/>
</dbReference>
<evidence type="ECO:0000313" key="15">
    <source>
        <dbReference type="EMBL" id="KAJ8041579.1"/>
    </source>
</evidence>
<dbReference type="SUPFAM" id="SSF53448">
    <property type="entry name" value="Nucleotide-diphospho-sugar transferases"/>
    <property type="match status" value="1"/>
</dbReference>
<feature type="region of interest" description="Disordered" evidence="12">
    <location>
        <begin position="317"/>
        <end position="362"/>
    </location>
</feature>
<keyword evidence="10 11" id="KW-0325">Glycoprotein</keyword>
<dbReference type="OrthoDB" id="10038994at2759"/>
<dbReference type="GO" id="GO:0005975">
    <property type="term" value="P:carbohydrate metabolic process"/>
    <property type="evidence" value="ECO:0007669"/>
    <property type="project" value="InterPro"/>
</dbReference>
<feature type="domain" description="Galactosyltransferase N-terminal" evidence="14">
    <location>
        <begin position="60"/>
        <end position="161"/>
    </location>
</feature>
<keyword evidence="16" id="KW-1185">Reference proteome</keyword>
<name>A0A9Q1HCY9_HOLLE</name>
<dbReference type="PRINTS" id="PR02050">
    <property type="entry name" value="B14GALTRFASE"/>
</dbReference>
<evidence type="ECO:0000256" key="10">
    <source>
        <dbReference type="ARBA" id="ARBA00023180"/>
    </source>
</evidence>
<evidence type="ECO:0000259" key="13">
    <source>
        <dbReference type="Pfam" id="PF02709"/>
    </source>
</evidence>
<keyword evidence="5 11" id="KW-0808">Transferase</keyword>
<keyword evidence="6" id="KW-0812">Transmembrane</keyword>
<dbReference type="InterPro" id="IPR027995">
    <property type="entry name" value="Galactosyl_T_N"/>
</dbReference>
<gene>
    <name evidence="15" type="ORF">HOLleu_12438</name>
</gene>
<evidence type="ECO:0000256" key="9">
    <source>
        <dbReference type="ARBA" id="ARBA00023136"/>
    </source>
</evidence>
<comment type="function">
    <text evidence="11">Catalyses the transfer of galactose onto proteins or lipids.</text>
</comment>
<sequence>MKVAEQNVLKSNISSIRAMVENANRKLSKILQSSGNNSQELLDSLVSSETTYLIGNYRYLQGGHWVPNTCLPRWKVAIIIPFRNRSHHLPVLLNHLVPFLQRQQLEFGIYIIEQANDLVFNRAMLMNVGYLEALNFTKWDCFIFHDVDHLPKNDRNYYGCSGMPRHFLSGSDRWKYNLRLPYDNFFGAVTGLADGQIKAINGFPNVYWGWGGEDDEIWNRCKETGLEITRVKGPKGHYDVITHHHHSAPPSKERMNLLKSFKPRFKKDGLINLVYERPRYTFHTLYTNISVNIQRVKGDFQLPKPDAQPAKKFAAVAKSRFRNQPKPVVRRPPPKPAPVKKAQGGKPPVAVVNNGANKSKKS</sequence>
<keyword evidence="7 11" id="KW-0735">Signal-anchor</keyword>
<accession>A0A9Q1HCY9</accession>
<evidence type="ECO:0000256" key="5">
    <source>
        <dbReference type="ARBA" id="ARBA00022679"/>
    </source>
</evidence>
<dbReference type="Gene3D" id="3.90.550.10">
    <property type="entry name" value="Spore Coat Polysaccharide Biosynthesis Protein SpsA, Chain A"/>
    <property type="match status" value="1"/>
</dbReference>
<dbReference type="CDD" id="cd00899">
    <property type="entry name" value="b4GalT"/>
    <property type="match status" value="1"/>
</dbReference>
<dbReference type="EMBL" id="JAIZAY010000005">
    <property type="protein sequence ID" value="KAJ8041579.1"/>
    <property type="molecule type" value="Genomic_DNA"/>
</dbReference>
<keyword evidence="8" id="KW-1133">Transmembrane helix</keyword>
<evidence type="ECO:0000256" key="4">
    <source>
        <dbReference type="ARBA" id="ARBA00022676"/>
    </source>
</evidence>
<evidence type="ECO:0000256" key="2">
    <source>
        <dbReference type="ARBA" id="ARBA00004922"/>
    </source>
</evidence>
<evidence type="ECO:0000256" key="3">
    <source>
        <dbReference type="ARBA" id="ARBA00005735"/>
    </source>
</evidence>
<evidence type="ECO:0000259" key="14">
    <source>
        <dbReference type="Pfam" id="PF13733"/>
    </source>
</evidence>
<evidence type="ECO:0000256" key="7">
    <source>
        <dbReference type="ARBA" id="ARBA00022968"/>
    </source>
</evidence>
<keyword evidence="9" id="KW-0472">Membrane</keyword>
<dbReference type="InterPro" id="IPR029044">
    <property type="entry name" value="Nucleotide-diphossugar_trans"/>
</dbReference>
<dbReference type="PANTHER" id="PTHR19300:SF38">
    <property type="entry name" value="BETA-1,4-GALACTOSYLTRANSFERASE"/>
    <property type="match status" value="1"/>
</dbReference>
<feature type="compositionally biased region" description="Basic residues" evidence="12">
    <location>
        <begin position="319"/>
        <end position="333"/>
    </location>
</feature>
<protein>
    <recommendedName>
        <fullName evidence="11">Beta-1,4-galactosyltransferase</fullName>
        <ecNumber evidence="11">2.4.1.-</ecNumber>
    </recommendedName>
</protein>
<keyword evidence="4 11" id="KW-0328">Glycosyltransferase</keyword>